<accession>A0A076GDJ0</accession>
<reference evidence="1 2" key="1">
    <citation type="submission" date="2014-06" db="EMBL/GenBank/DDBJ databases">
        <title>Bioinformatic genomic analysis of Bacillus phage Bobb.</title>
        <authorList>
            <person name="Lewis H.M.N."/>
            <person name="Temple L."/>
            <person name="Barth R.N."/>
            <person name="Bowles K.M."/>
            <person name="Churchin D.I."/>
            <person name="Scott-Croshaw C."/>
            <person name="Glasgow G.H."/>
            <person name="Gloe M.W."/>
            <person name="McGough T.M."/>
            <person name="Nutbrown S.A."/>
            <person name="Romulus S.R."/>
            <person name="Sanders K.A.M."/>
            <person name="Diachok C.R."/>
            <person name="Serigano J.P."/>
            <person name="Shin D."/>
            <person name="Suresh M.H."/>
            <person name="Conner A.R.N."/>
            <person name="Korba R.M."/>
            <person name="Livermore R.J."/>
            <person name="Rohlf M.B."/>
            <person name="Utterback S.D."/>
            <person name="Wilson V.E."/>
        </authorList>
    </citation>
    <scope>NUCLEOTIDE SEQUENCE [LARGE SCALE GENOMIC DNA]</scope>
</reference>
<dbReference type="OrthoDB" id="33706at10239"/>
<proteinExistence type="predicted"/>
<dbReference type="GeneID" id="20283471"/>
<organism evidence="1 2">
    <name type="scientific">Bacillus phage Bobb</name>
    <dbReference type="NCBI Taxonomy" id="1527469"/>
    <lineage>
        <taxon>Viruses</taxon>
        <taxon>Duplodnaviria</taxon>
        <taxon>Heunggongvirae</taxon>
        <taxon>Uroviricota</taxon>
        <taxon>Caudoviricetes</taxon>
        <taxon>Herelleviridae</taxon>
        <taxon>Bastillevirinae</taxon>
        <taxon>Agatevirus</taxon>
        <taxon>Agatevirus bobb</taxon>
    </lineage>
</organism>
<dbReference type="RefSeq" id="YP_009056453.1">
    <property type="nucleotide sequence ID" value="NC_024792.1"/>
</dbReference>
<sequence>MVRKPMEDYYGAIVTKKQEKALNKLRDMYSSYLSLADYVEREWETWSKGASLHDEESQFIPLGELPLSYVIAAASSGEYSTVAKVEKVIKRFIEDNEISDPEVKKIIEQLEEEINKYDY</sequence>
<dbReference type="EMBL" id="KM051843">
    <property type="protein sequence ID" value="AII28085.1"/>
    <property type="molecule type" value="Genomic_DNA"/>
</dbReference>
<evidence type="ECO:0000313" key="1">
    <source>
        <dbReference type="EMBL" id="AII28085.1"/>
    </source>
</evidence>
<protein>
    <submittedName>
        <fullName evidence="1">Uncharacterized protein</fullName>
    </submittedName>
</protein>
<keyword evidence="2" id="KW-1185">Reference proteome</keyword>
<dbReference type="KEGG" id="vg:20283471"/>
<evidence type="ECO:0000313" key="2">
    <source>
        <dbReference type="Proteomes" id="UP000028664"/>
    </source>
</evidence>
<name>A0A076GDJ0_9CAUD</name>
<dbReference type="Proteomes" id="UP000028664">
    <property type="component" value="Segment"/>
</dbReference>